<dbReference type="Gene3D" id="3.40.50.12090">
    <property type="match status" value="1"/>
</dbReference>
<accession>A0A5M8Q8E7</accession>
<dbReference type="Proteomes" id="UP000323221">
    <property type="component" value="Unassembled WGS sequence"/>
</dbReference>
<protein>
    <submittedName>
        <fullName evidence="2">Cell wall-binding repeat-containing protein</fullName>
    </submittedName>
</protein>
<feature type="region of interest" description="Disordered" evidence="1">
    <location>
        <begin position="1"/>
        <end position="25"/>
    </location>
</feature>
<name>A0A5M8Q8E7_9MICO</name>
<evidence type="ECO:0000256" key="1">
    <source>
        <dbReference type="SAM" id="MobiDB-lite"/>
    </source>
</evidence>
<dbReference type="InterPro" id="IPR007253">
    <property type="entry name" value="Cell_wall-bd_2"/>
</dbReference>
<evidence type="ECO:0000313" key="2">
    <source>
        <dbReference type="EMBL" id="KAA6432207.1"/>
    </source>
</evidence>
<dbReference type="PANTHER" id="PTHR30032">
    <property type="entry name" value="N-ACETYLMURAMOYL-L-ALANINE AMIDASE-RELATED"/>
    <property type="match status" value="1"/>
</dbReference>
<keyword evidence="3" id="KW-1185">Reference proteome</keyword>
<gene>
    <name evidence="2" type="ORF">FQ330_10580</name>
</gene>
<dbReference type="OrthoDB" id="5116373at2"/>
<reference evidence="2 3" key="1">
    <citation type="submission" date="2019-08" db="EMBL/GenBank/DDBJ databases">
        <title>Agrococcus lahaulensis sp. nov., isolated from a cold desert of the Indian Himalayas.</title>
        <authorList>
            <person name="Qu J.H."/>
        </authorList>
    </citation>
    <scope>NUCLEOTIDE SEQUENCE [LARGE SCALE GENOMIC DNA]</scope>
    <source>
        <strain evidence="2 3">NS18</strain>
    </source>
</reference>
<evidence type="ECO:0000313" key="3">
    <source>
        <dbReference type="Proteomes" id="UP000323221"/>
    </source>
</evidence>
<dbReference type="AlphaFoldDB" id="A0A5M8Q8E7"/>
<proteinExistence type="predicted"/>
<organism evidence="2 3">
    <name type="scientific">Agrococcus sediminis</name>
    <dbReference type="NCBI Taxonomy" id="2599924"/>
    <lineage>
        <taxon>Bacteria</taxon>
        <taxon>Bacillati</taxon>
        <taxon>Actinomycetota</taxon>
        <taxon>Actinomycetes</taxon>
        <taxon>Micrococcales</taxon>
        <taxon>Microbacteriaceae</taxon>
        <taxon>Agrococcus</taxon>
    </lineage>
</organism>
<dbReference type="EMBL" id="VOIR01000015">
    <property type="protein sequence ID" value="KAA6432207.1"/>
    <property type="molecule type" value="Genomic_DNA"/>
</dbReference>
<comment type="caution">
    <text evidence="2">The sequence shown here is derived from an EMBL/GenBank/DDBJ whole genome shotgun (WGS) entry which is preliminary data.</text>
</comment>
<dbReference type="InterPro" id="IPR051922">
    <property type="entry name" value="Bact_Sporulation_Assoc"/>
</dbReference>
<sequence>MRSPRRRGPPLARQPNRGRTVPRSSRSPVLLLAAAALVAASIVAPAVAPASRAEAAVSTSRLAGADRYATSVAVSRATPARNEVVFLVSGVKFPDALAAAPVAARERAHLLLTHPDRVPDSVMRELARLEPAEIVIVGSEASISDAVRQQLWDSTGARLTRIGGRDRVETSLLLLERLERADPMTRAWLVSGRDFPDALVAASVAGATGGGIVLSWHGTGPGDAAAWADRLAPYVIGVPLVVAGGTPSVPSSDVALLEARGALDTVRLAGANRYETAIAINRAFPPAGDPSSILLATGERFPDALSGAVLSALAGTPLYLSPSQCSGSVTPLLASVASNQGYTATIGLGSAAALSDAALRLGPC</sequence>
<dbReference type="Pfam" id="PF04122">
    <property type="entry name" value="CW_binding_2"/>
    <property type="match status" value="3"/>
</dbReference>
<dbReference type="PANTHER" id="PTHR30032:SF8">
    <property type="entry name" value="GERMINATION-SPECIFIC N-ACETYLMURAMOYL-L-ALANINE AMIDASE"/>
    <property type="match status" value="1"/>
</dbReference>